<dbReference type="GO" id="GO:0043024">
    <property type="term" value="F:ribosomal small subunit binding"/>
    <property type="evidence" value="ECO:0007669"/>
    <property type="project" value="TreeGrafter"/>
</dbReference>
<dbReference type="PANTHER" id="PTHR33231">
    <property type="entry name" value="30S RIBOSOMAL PROTEIN"/>
    <property type="match status" value="1"/>
</dbReference>
<dbReference type="AlphaFoldDB" id="A0A4R6P2Q9"/>
<dbReference type="Pfam" id="PF16321">
    <property type="entry name" value="Ribosom_S30AE_C"/>
    <property type="match status" value="1"/>
</dbReference>
<protein>
    <submittedName>
        <fullName evidence="2">Sigma 54 modulation/S30EA-like ribosomal protein</fullName>
    </submittedName>
</protein>
<dbReference type="InterPro" id="IPR032528">
    <property type="entry name" value="Ribosom_S30AE_C"/>
</dbReference>
<dbReference type="InterPro" id="IPR038416">
    <property type="entry name" value="Ribosom_S30AE_C_sf"/>
</dbReference>
<reference evidence="2 3" key="1">
    <citation type="submission" date="2019-03" db="EMBL/GenBank/DDBJ databases">
        <title>Genomic Encyclopedia of Type Strains, Phase IV (KMG-IV): sequencing the most valuable type-strain genomes for metagenomic binning, comparative biology and taxonomic classification.</title>
        <authorList>
            <person name="Goeker M."/>
        </authorList>
    </citation>
    <scope>NUCLEOTIDE SEQUENCE [LARGE SCALE GENOMIC DNA]</scope>
    <source>
        <strain evidence="2 3">DSM 44496</strain>
    </source>
</reference>
<dbReference type="PANTHER" id="PTHR33231:SF1">
    <property type="entry name" value="30S RIBOSOMAL PROTEIN"/>
    <property type="match status" value="1"/>
</dbReference>
<accession>A0A4R6P2Q9</accession>
<feature type="domain" description="Sigma 54 modulation/S30EA ribosomal protein C-terminal" evidence="1">
    <location>
        <begin position="127"/>
        <end position="177"/>
    </location>
</feature>
<evidence type="ECO:0000259" key="1">
    <source>
        <dbReference type="Pfam" id="PF16321"/>
    </source>
</evidence>
<organism evidence="2 3">
    <name type="scientific">Nocardia ignorata</name>
    <dbReference type="NCBI Taxonomy" id="145285"/>
    <lineage>
        <taxon>Bacteria</taxon>
        <taxon>Bacillati</taxon>
        <taxon>Actinomycetota</taxon>
        <taxon>Actinomycetes</taxon>
        <taxon>Mycobacteriales</taxon>
        <taxon>Nocardiaceae</taxon>
        <taxon>Nocardia</taxon>
    </lineage>
</organism>
<dbReference type="Proteomes" id="UP000295087">
    <property type="component" value="Unassembled WGS sequence"/>
</dbReference>
<proteinExistence type="predicted"/>
<dbReference type="GO" id="GO:0045900">
    <property type="term" value="P:negative regulation of translational elongation"/>
    <property type="evidence" value="ECO:0007669"/>
    <property type="project" value="TreeGrafter"/>
</dbReference>
<keyword evidence="2" id="KW-0689">Ribosomal protein</keyword>
<sequence length="255" mass="27559">MVHSSDILSRFLLVPGATVSVRGAVPGADVARLGTTVGRTLRDHGADRHVRIRVSGPNDGDGPLLVQVNLALDGVAIRMQTTAPADRVADTVETRLRRQIVHARRWAPRPWSTGSSAGPSLLLPGPLVRRKRITPRVLSPVAAIRTMDALDYDVHLFTDSETGEDSIVYRGGPWGLRLARQHDLRPPDGLSTTGPTVPTLHVHPAPILDEHTATARICDHRLPFLFYNDLASGRGALLYRRFDGGLASLSIVGDG</sequence>
<evidence type="ECO:0000313" key="2">
    <source>
        <dbReference type="EMBL" id="TDP31817.1"/>
    </source>
</evidence>
<gene>
    <name evidence="2" type="ORF">DFR75_10742</name>
</gene>
<dbReference type="Gene3D" id="3.30.505.50">
    <property type="entry name" value="Sigma 54 modulation/S30EA ribosomal protein, C-terminal domain"/>
    <property type="match status" value="1"/>
</dbReference>
<dbReference type="InterPro" id="IPR050574">
    <property type="entry name" value="HPF/YfiA_ribosome-assoc"/>
</dbReference>
<keyword evidence="2" id="KW-0687">Ribonucleoprotein</keyword>
<dbReference type="GO" id="GO:0022627">
    <property type="term" value="C:cytosolic small ribosomal subunit"/>
    <property type="evidence" value="ECO:0007669"/>
    <property type="project" value="TreeGrafter"/>
</dbReference>
<keyword evidence="3" id="KW-1185">Reference proteome</keyword>
<evidence type="ECO:0000313" key="3">
    <source>
        <dbReference type="Proteomes" id="UP000295087"/>
    </source>
</evidence>
<name>A0A4R6P2Q9_NOCIG</name>
<dbReference type="EMBL" id="SNXK01000007">
    <property type="protein sequence ID" value="TDP31817.1"/>
    <property type="molecule type" value="Genomic_DNA"/>
</dbReference>
<comment type="caution">
    <text evidence="2">The sequence shown here is derived from an EMBL/GenBank/DDBJ whole genome shotgun (WGS) entry which is preliminary data.</text>
</comment>